<dbReference type="PANTHER" id="PTHR37992">
    <property type="entry name" value="EXPRESSED PROTEIN"/>
    <property type="match status" value="1"/>
</dbReference>
<reference evidence="2" key="1">
    <citation type="submission" date="2021-06" db="EMBL/GenBank/DDBJ databases">
        <authorList>
            <person name="Kallberg Y."/>
            <person name="Tangrot J."/>
            <person name="Rosling A."/>
        </authorList>
    </citation>
    <scope>NUCLEOTIDE SEQUENCE</scope>
    <source>
        <strain evidence="2">BR232B</strain>
    </source>
</reference>
<evidence type="ECO:0000313" key="3">
    <source>
        <dbReference type="Proteomes" id="UP000789739"/>
    </source>
</evidence>
<keyword evidence="1" id="KW-0812">Transmembrane</keyword>
<feature type="transmembrane region" description="Helical" evidence="1">
    <location>
        <begin position="236"/>
        <end position="258"/>
    </location>
</feature>
<evidence type="ECO:0000256" key="1">
    <source>
        <dbReference type="SAM" id="Phobius"/>
    </source>
</evidence>
<sequence length="285" mass="32593">MDTATRQVKLLRIGNIISFLLASGIHLAAILVLSPNIGTIIDDNFCFFTPDKSFIYVFWGLYYLLAFGFVFYAQLIDEEYAQKIVKGVIGPWFIVSNLVLVGWVRFLLAENFDWAFILSIINSVILAYVHRKLFRFFPLYSLPTHYRIANIWLIFVPFSMLVANWFYFAIYTGFQTVDFDGDMDSYVATVILLIYTIIGWGWIVFGWFTRRNRDGFFGISVAWLLSAVASEQRDVFLFAALAGILSISLFGAIFIVFLRDGGSFTQALYSNQDSTAEEREPLSES</sequence>
<gene>
    <name evidence="2" type="ORF">PBRASI_LOCUS4292</name>
</gene>
<organism evidence="2 3">
    <name type="scientific">Paraglomus brasilianum</name>
    <dbReference type="NCBI Taxonomy" id="144538"/>
    <lineage>
        <taxon>Eukaryota</taxon>
        <taxon>Fungi</taxon>
        <taxon>Fungi incertae sedis</taxon>
        <taxon>Mucoromycota</taxon>
        <taxon>Glomeromycotina</taxon>
        <taxon>Glomeromycetes</taxon>
        <taxon>Paraglomerales</taxon>
        <taxon>Paraglomeraceae</taxon>
        <taxon>Paraglomus</taxon>
    </lineage>
</organism>
<feature type="transmembrane region" description="Helical" evidence="1">
    <location>
        <begin position="186"/>
        <end position="208"/>
    </location>
</feature>
<dbReference type="Proteomes" id="UP000789739">
    <property type="component" value="Unassembled WGS sequence"/>
</dbReference>
<protein>
    <submittedName>
        <fullName evidence="2">6226_t:CDS:1</fullName>
    </submittedName>
</protein>
<accession>A0A9N9FGQ0</accession>
<feature type="transmembrane region" description="Helical" evidence="1">
    <location>
        <begin position="88"/>
        <end position="108"/>
    </location>
</feature>
<feature type="transmembrane region" description="Helical" evidence="1">
    <location>
        <begin position="215"/>
        <end position="230"/>
    </location>
</feature>
<feature type="transmembrane region" description="Helical" evidence="1">
    <location>
        <begin position="114"/>
        <end position="130"/>
    </location>
</feature>
<dbReference type="PANTHER" id="PTHR37992:SF1">
    <property type="entry name" value="DUF1774-DOMAIN-CONTAINING PROTEIN"/>
    <property type="match status" value="1"/>
</dbReference>
<keyword evidence="1" id="KW-1133">Transmembrane helix</keyword>
<dbReference type="EMBL" id="CAJVPI010000436">
    <property type="protein sequence ID" value="CAG8534836.1"/>
    <property type="molecule type" value="Genomic_DNA"/>
</dbReference>
<feature type="transmembrane region" description="Helical" evidence="1">
    <location>
        <begin position="12"/>
        <end position="34"/>
    </location>
</feature>
<dbReference type="InterPro" id="IPR013920">
    <property type="entry name" value="DUF1774_fun"/>
</dbReference>
<dbReference type="AlphaFoldDB" id="A0A9N9FGQ0"/>
<dbReference type="OrthoDB" id="2332199at2759"/>
<feature type="transmembrane region" description="Helical" evidence="1">
    <location>
        <begin position="54"/>
        <end position="76"/>
    </location>
</feature>
<proteinExistence type="predicted"/>
<name>A0A9N9FGQ0_9GLOM</name>
<keyword evidence="3" id="KW-1185">Reference proteome</keyword>
<keyword evidence="1" id="KW-0472">Membrane</keyword>
<evidence type="ECO:0000313" key="2">
    <source>
        <dbReference type="EMBL" id="CAG8534836.1"/>
    </source>
</evidence>
<feature type="transmembrane region" description="Helical" evidence="1">
    <location>
        <begin position="151"/>
        <end position="174"/>
    </location>
</feature>
<comment type="caution">
    <text evidence="2">The sequence shown here is derived from an EMBL/GenBank/DDBJ whole genome shotgun (WGS) entry which is preliminary data.</text>
</comment>